<dbReference type="Gene3D" id="3.40.50.300">
    <property type="entry name" value="P-loop containing nucleotide triphosphate hydrolases"/>
    <property type="match status" value="1"/>
</dbReference>
<accession>A0A520KKQ7</accession>
<dbReference type="Proteomes" id="UP000316217">
    <property type="component" value="Unassembled WGS sequence"/>
</dbReference>
<proteinExistence type="predicted"/>
<dbReference type="SUPFAM" id="SSF52540">
    <property type="entry name" value="P-loop containing nucleoside triphosphate hydrolases"/>
    <property type="match status" value="1"/>
</dbReference>
<dbReference type="EMBL" id="RXII01000066">
    <property type="protein sequence ID" value="RZN61822.1"/>
    <property type="molecule type" value="Genomic_DNA"/>
</dbReference>
<evidence type="ECO:0000313" key="2">
    <source>
        <dbReference type="Proteomes" id="UP000316217"/>
    </source>
</evidence>
<dbReference type="InterPro" id="IPR027417">
    <property type="entry name" value="P-loop_NTPase"/>
</dbReference>
<reference evidence="1 2" key="1">
    <citation type="journal article" date="2019" name="Nat. Microbiol.">
        <title>Wide diversity of methane and short-chain alkane metabolisms in uncultured archaea.</title>
        <authorList>
            <person name="Borrel G."/>
            <person name="Adam P.S."/>
            <person name="McKay L.J."/>
            <person name="Chen L.X."/>
            <person name="Sierra-Garcia I.N."/>
            <person name="Sieber C.M."/>
            <person name="Letourneur Q."/>
            <person name="Ghozlane A."/>
            <person name="Andersen G.L."/>
            <person name="Li W.J."/>
            <person name="Hallam S.J."/>
            <person name="Muyzer G."/>
            <person name="de Oliveira V.M."/>
            <person name="Inskeep W.P."/>
            <person name="Banfield J.F."/>
            <person name="Gribaldo S."/>
        </authorList>
    </citation>
    <scope>NUCLEOTIDE SEQUENCE [LARGE SCALE GENOMIC DNA]</scope>
    <source>
        <strain evidence="1">NM4</strain>
    </source>
</reference>
<gene>
    <name evidence="1" type="ORF">EF810_04305</name>
</gene>
<sequence>MLDLLDVLLEVKLSSIADALLQKNSLMIYGRSGAGKSLLMNKISTYLAEKGEKVLYIFNHPSAISNISVSTERIVLLSMNSSVLAKTLILAGNAIRKGFRLVVVDEISWDFLYSLAEMRDILLWVSLLSNLAKSFSKTLVLVSDEEQASLKLASRYVDSVIRVDRSGNMISLEWNTGTKLLFKLF</sequence>
<name>A0A520KKQ7_9CREN</name>
<protein>
    <submittedName>
        <fullName evidence="1">AAA family ATPase</fullName>
    </submittedName>
</protein>
<organism evidence="1 2">
    <name type="scientific">Candidatus Methanodesulfokora washburnensis</name>
    <dbReference type="NCBI Taxonomy" id="2478471"/>
    <lineage>
        <taxon>Archaea</taxon>
        <taxon>Thermoproteota</taxon>
        <taxon>Candidatus Korarchaeia</taxon>
        <taxon>Candidatus Korarchaeia incertae sedis</taxon>
        <taxon>Candidatus Methanodesulfokora</taxon>
    </lineage>
</organism>
<comment type="caution">
    <text evidence="1">The sequence shown here is derived from an EMBL/GenBank/DDBJ whole genome shotgun (WGS) entry which is preliminary data.</text>
</comment>
<evidence type="ECO:0000313" key="1">
    <source>
        <dbReference type="EMBL" id="RZN61822.1"/>
    </source>
</evidence>
<dbReference type="AlphaFoldDB" id="A0A520KKQ7"/>